<dbReference type="AlphaFoldDB" id="A0A401S1S1"/>
<sequence>MSVGYLLDSLLPPAPAALRPPRLTSPPSDVSPRSRCALSPQPPPPARPKPNWRGRSQRKKGREWRGGGGAGSDYNRTSKRQASPSQRGLGLPPQISTNPQREKEREGEGEEGGGIPRARRLNAEAVRPEVKAALRPRPLLFHRRLNPRTAETTAIRHKGLKSRRTEDNNRKRQTPQAVKTAGGI</sequence>
<reference evidence="2 3" key="1">
    <citation type="journal article" date="2018" name="Nat. Ecol. Evol.">
        <title>Shark genomes provide insights into elasmobranch evolution and the origin of vertebrates.</title>
        <authorList>
            <person name="Hara Y"/>
            <person name="Yamaguchi K"/>
            <person name="Onimaru K"/>
            <person name="Kadota M"/>
            <person name="Koyanagi M"/>
            <person name="Keeley SD"/>
            <person name="Tatsumi K"/>
            <person name="Tanaka K"/>
            <person name="Motone F"/>
            <person name="Kageyama Y"/>
            <person name="Nozu R"/>
            <person name="Adachi N"/>
            <person name="Nishimura O"/>
            <person name="Nakagawa R"/>
            <person name="Tanegashima C"/>
            <person name="Kiyatake I"/>
            <person name="Matsumoto R"/>
            <person name="Murakumo K"/>
            <person name="Nishida K"/>
            <person name="Terakita A"/>
            <person name="Kuratani S"/>
            <person name="Sato K"/>
            <person name="Hyodo S Kuraku.S."/>
        </authorList>
    </citation>
    <scope>NUCLEOTIDE SEQUENCE [LARGE SCALE GENOMIC DNA]</scope>
</reference>
<dbReference type="Proteomes" id="UP000287033">
    <property type="component" value="Unassembled WGS sequence"/>
</dbReference>
<dbReference type="EMBL" id="BEZZ01000055">
    <property type="protein sequence ID" value="GCC24339.1"/>
    <property type="molecule type" value="Genomic_DNA"/>
</dbReference>
<organism evidence="2 3">
    <name type="scientific">Chiloscyllium punctatum</name>
    <name type="common">Brownbanded bambooshark</name>
    <name type="synonym">Hemiscyllium punctatum</name>
    <dbReference type="NCBI Taxonomy" id="137246"/>
    <lineage>
        <taxon>Eukaryota</taxon>
        <taxon>Metazoa</taxon>
        <taxon>Chordata</taxon>
        <taxon>Craniata</taxon>
        <taxon>Vertebrata</taxon>
        <taxon>Chondrichthyes</taxon>
        <taxon>Elasmobranchii</taxon>
        <taxon>Galeomorphii</taxon>
        <taxon>Galeoidea</taxon>
        <taxon>Orectolobiformes</taxon>
        <taxon>Hemiscylliidae</taxon>
        <taxon>Chiloscyllium</taxon>
    </lineage>
</organism>
<feature type="region of interest" description="Disordered" evidence="1">
    <location>
        <begin position="1"/>
        <end position="123"/>
    </location>
</feature>
<evidence type="ECO:0000313" key="3">
    <source>
        <dbReference type="Proteomes" id="UP000287033"/>
    </source>
</evidence>
<accession>A0A401S1S1</accession>
<feature type="region of interest" description="Disordered" evidence="1">
    <location>
        <begin position="143"/>
        <end position="184"/>
    </location>
</feature>
<protein>
    <submittedName>
        <fullName evidence="2">Uncharacterized protein</fullName>
    </submittedName>
</protein>
<feature type="compositionally biased region" description="Basic residues" evidence="1">
    <location>
        <begin position="50"/>
        <end position="62"/>
    </location>
</feature>
<comment type="caution">
    <text evidence="2">The sequence shown here is derived from an EMBL/GenBank/DDBJ whole genome shotgun (WGS) entry which is preliminary data.</text>
</comment>
<proteinExistence type="predicted"/>
<gene>
    <name evidence="2" type="ORF">chiPu_0002739</name>
</gene>
<evidence type="ECO:0000313" key="2">
    <source>
        <dbReference type="EMBL" id="GCC24339.1"/>
    </source>
</evidence>
<name>A0A401S1S1_CHIPU</name>
<feature type="compositionally biased region" description="Low complexity" evidence="1">
    <location>
        <begin position="1"/>
        <end position="28"/>
    </location>
</feature>
<evidence type="ECO:0000256" key="1">
    <source>
        <dbReference type="SAM" id="MobiDB-lite"/>
    </source>
</evidence>
<keyword evidence="3" id="KW-1185">Reference proteome</keyword>